<proteinExistence type="inferred from homology"/>
<feature type="compositionally biased region" description="Basic and acidic residues" evidence="15">
    <location>
        <begin position="1406"/>
        <end position="1419"/>
    </location>
</feature>
<feature type="domain" description="Condensin complex subunit 1 C-terminal" evidence="16">
    <location>
        <begin position="1088"/>
        <end position="1249"/>
    </location>
</feature>
<keyword evidence="13 14" id="KW-0131">Cell cycle</keyword>
<reference evidence="18" key="2">
    <citation type="journal article" date="2021" name="Genome Biol. Evol.">
        <title>Developing a high-quality reference genome for a parasitic bivalve with doubly uniparental inheritance (Bivalvia: Unionida).</title>
        <authorList>
            <person name="Smith C.H."/>
        </authorList>
    </citation>
    <scope>NUCLEOTIDE SEQUENCE</scope>
    <source>
        <strain evidence="18">CHS0354</strain>
        <tissue evidence="18">Mantle</tissue>
    </source>
</reference>
<dbReference type="InterPro" id="IPR016024">
    <property type="entry name" value="ARM-type_fold"/>
</dbReference>
<accession>A0AAE0T3L1</accession>
<evidence type="ECO:0000256" key="15">
    <source>
        <dbReference type="SAM" id="MobiDB-lite"/>
    </source>
</evidence>
<dbReference type="InterPro" id="IPR026003">
    <property type="entry name" value="Cohesin_HEAT"/>
</dbReference>
<evidence type="ECO:0000259" key="16">
    <source>
        <dbReference type="Pfam" id="PF12717"/>
    </source>
</evidence>
<feature type="compositionally biased region" description="Low complexity" evidence="15">
    <location>
        <begin position="1447"/>
        <end position="1460"/>
    </location>
</feature>
<evidence type="ECO:0000256" key="11">
    <source>
        <dbReference type="ARBA" id="ARBA00023067"/>
    </source>
</evidence>
<feature type="compositionally biased region" description="Basic and acidic residues" evidence="15">
    <location>
        <begin position="972"/>
        <end position="991"/>
    </location>
</feature>
<evidence type="ECO:0000256" key="6">
    <source>
        <dbReference type="ARBA" id="ARBA00022454"/>
    </source>
</evidence>
<keyword evidence="12" id="KW-0539">Nucleus</keyword>
<evidence type="ECO:0000256" key="14">
    <source>
        <dbReference type="PIRNR" id="PIRNR017127"/>
    </source>
</evidence>
<evidence type="ECO:0000256" key="9">
    <source>
        <dbReference type="ARBA" id="ARBA00022618"/>
    </source>
</evidence>
<comment type="subcellular location">
    <subcellularLocation>
        <location evidence="2">Chromosome</location>
    </subcellularLocation>
    <subcellularLocation>
        <location evidence="3">Cytoplasm</location>
    </subcellularLocation>
    <subcellularLocation>
        <location evidence="1">Nucleus</location>
    </subcellularLocation>
</comment>
<feature type="domain" description="Condensin complex subunit 1 N-terminal" evidence="17">
    <location>
        <begin position="77"/>
        <end position="241"/>
    </location>
</feature>
<keyword evidence="11 14" id="KW-0226">DNA condensation</keyword>
<dbReference type="EMBL" id="JAEAOA010001055">
    <property type="protein sequence ID" value="KAK3602734.1"/>
    <property type="molecule type" value="Genomic_DNA"/>
</dbReference>
<keyword evidence="19" id="KW-1185">Reference proteome</keyword>
<sequence>MVSTKFDFLIPVSRDDLLNKTDVTQYVVDEVLLLREIPGAIQDAKVALKNKGPLCILEHFDAFFSLLCTMKDIDAELKEEAWEILLKFTTALTNHMASVLEEGDFDKETRIDSLNCVKMTCYLLCQYIEMLENDDTKPNTSQIVNAKGKGKKKKDTGAWTLDWAKEKEHGIKAVLHLVQLNIHRLWDPPIPEEEFVSLVTNCCYKLLENPSIAYVASKEAREGIAHILGVMVKRYNHGLGVSLKVIQLLQHFEHLVTPLAEAVVLFVSEYGAKNVIAELFREIGRMDPADLARDTSGTRAYSTFIVEVAEKISAAVLPNISLILCHLDAESHSMRNGILGVMGEIHIKILSQENLDDKLKTARDQFLDKLEDHIHDTAAFVRSKVLQIWLNIVNEKCLPLNRQGSLLHLVLGRLQDKSSQVRKSAIQLITNLLKSNPFAAKLSAEELKVSYETEKKKLDEMMPEHLTQDATNESFKNKICEEWKALQKRLMVILSLEGSEEEIVGEESENKEGDSELIAEEDTVESVLDKIFVYITEEKYKKAMKLMTAAKESWPDLGESNSQSEGDDGVFEEDGLSKNQMMIIKSLKRLYFARKRTSLASVTEALEMHGTQDQNIVNELSKQQVLVQYLQDSLAFATLIQEAIPIISQLLGSKTTSDILEAVEFFVTGYEFGLTASIVGIKKMLLLVSSKEPGIKEAVVAAYRRLYLSPEGGNERSRALTVVKSLSCLIDDATLGELTALEGLIVELVKSGEISSTIIQMLWERFTMKVPNTTEGNSRAAVVLLAMVAGANMSVIKSNIDVLVKEGLGIRAETDFLLGRDTCLALMKLGVPKAMKGAVGNEPFRLPESHDLFQRLKLILTNGITNLENRYWIPLAEQAVNVIYKLGEHADLICNDIIKQIIHQVLKASNSTESGDSMQADGAGDGAKSCPSGLLVRLISIVGHVALKQVIHLDVAVFGELKRRRAFQEDKAKVKDTRRSASDATKPKESSAENIEEELGLAGAAAEDAESEYIRKICEYEVVTGSTLLSAFRPLLIEVSTNQSKYTDPELRTAATLALSKFMLVSSQFCEAHLQILFTILEKSPHPVIRANTIIALGDMAFRFPNLIEPWTPYLYARLRDESSQVRKNTIQVLTHLILNDMIKVKGQISEMATCIIDHDERISNLAKLFFHELAKKGNAVYNIMPDMVSRLSDPDIGVDEENFRTIMKYLFSFIQKEKHCESLVEKLCHRYRATKVDRQWRDLSYCLSMLSYSEKCLRKLQENFACFGDKLADEEVYSCFCTIINKSRSFVKQEAKAVIDELERLIEQCHNKGLEDAEASGRAMSDFAAAASKRHKTPRKPSKTLAHGGRKGRRGRKDNDSDEENIDENMTPLPRTQRARAAKQKPRPIFDSDEDSDIELFQVDKSSKDSKKLEKPVDSESEDSEPLSPRQKPQKGRGKRQKRRLSSLQSPLQLSNSPV</sequence>
<dbReference type="GO" id="GO:0051301">
    <property type="term" value="P:cell division"/>
    <property type="evidence" value="ECO:0007669"/>
    <property type="project" value="UniProtKB-KW"/>
</dbReference>
<dbReference type="GO" id="GO:0007076">
    <property type="term" value="P:mitotic chromosome condensation"/>
    <property type="evidence" value="ECO:0007669"/>
    <property type="project" value="InterPro"/>
</dbReference>
<reference evidence="18" key="3">
    <citation type="submission" date="2023-05" db="EMBL/GenBank/DDBJ databases">
        <authorList>
            <person name="Smith C.H."/>
        </authorList>
    </citation>
    <scope>NUCLEOTIDE SEQUENCE</scope>
    <source>
        <strain evidence="18">CHS0354</strain>
        <tissue evidence="18">Mantle</tissue>
    </source>
</reference>
<dbReference type="Pfam" id="PF12765">
    <property type="entry name" value="Cohesin_HEAT"/>
    <property type="match status" value="1"/>
</dbReference>
<feature type="compositionally biased region" description="Basic residues" evidence="15">
    <location>
        <begin position="1433"/>
        <end position="1446"/>
    </location>
</feature>
<organism evidence="18 19">
    <name type="scientific">Potamilus streckersoni</name>
    <dbReference type="NCBI Taxonomy" id="2493646"/>
    <lineage>
        <taxon>Eukaryota</taxon>
        <taxon>Metazoa</taxon>
        <taxon>Spiralia</taxon>
        <taxon>Lophotrochozoa</taxon>
        <taxon>Mollusca</taxon>
        <taxon>Bivalvia</taxon>
        <taxon>Autobranchia</taxon>
        <taxon>Heteroconchia</taxon>
        <taxon>Palaeoheterodonta</taxon>
        <taxon>Unionida</taxon>
        <taxon>Unionoidea</taxon>
        <taxon>Unionidae</taxon>
        <taxon>Ambleminae</taxon>
        <taxon>Lampsilini</taxon>
        <taxon>Potamilus</taxon>
    </lineage>
</organism>
<dbReference type="FunFam" id="1.25.10.10:FF:000695">
    <property type="entry name" value="Condensin complex subunit 1"/>
    <property type="match status" value="1"/>
</dbReference>
<keyword evidence="8" id="KW-0597">Phosphoprotein</keyword>
<dbReference type="InterPro" id="IPR007673">
    <property type="entry name" value="Condensin_cplx_su1"/>
</dbReference>
<dbReference type="InterPro" id="IPR011989">
    <property type="entry name" value="ARM-like"/>
</dbReference>
<keyword evidence="6" id="KW-0158">Chromosome</keyword>
<comment type="caution">
    <text evidence="18">The sequence shown here is derived from an EMBL/GenBank/DDBJ whole genome shotgun (WGS) entry which is preliminary data.</text>
</comment>
<reference evidence="18" key="1">
    <citation type="journal article" date="2021" name="Genome Biol. Evol.">
        <title>A High-Quality Reference Genome for a Parasitic Bivalve with Doubly Uniparental Inheritance (Bivalvia: Unionida).</title>
        <authorList>
            <person name="Smith C.H."/>
        </authorList>
    </citation>
    <scope>NUCLEOTIDE SEQUENCE</scope>
    <source>
        <strain evidence="18">CHS0354</strain>
    </source>
</reference>
<dbReference type="GO" id="GO:0005737">
    <property type="term" value="C:cytoplasm"/>
    <property type="evidence" value="ECO:0007669"/>
    <property type="project" value="UniProtKB-SubCell"/>
</dbReference>
<evidence type="ECO:0000256" key="2">
    <source>
        <dbReference type="ARBA" id="ARBA00004286"/>
    </source>
</evidence>
<evidence type="ECO:0000313" key="18">
    <source>
        <dbReference type="EMBL" id="KAK3602734.1"/>
    </source>
</evidence>
<dbReference type="InterPro" id="IPR032682">
    <property type="entry name" value="Cnd1_C"/>
</dbReference>
<evidence type="ECO:0000256" key="13">
    <source>
        <dbReference type="ARBA" id="ARBA00023306"/>
    </source>
</evidence>
<evidence type="ECO:0000256" key="1">
    <source>
        <dbReference type="ARBA" id="ARBA00004123"/>
    </source>
</evidence>
<evidence type="ECO:0000256" key="4">
    <source>
        <dbReference type="ARBA" id="ARBA00009606"/>
    </source>
</evidence>
<dbReference type="Pfam" id="PF12922">
    <property type="entry name" value="Cnd1_N"/>
    <property type="match status" value="1"/>
</dbReference>
<dbReference type="Pfam" id="PF12717">
    <property type="entry name" value="Cnd1"/>
    <property type="match status" value="1"/>
</dbReference>
<dbReference type="PANTHER" id="PTHR14222:SF2">
    <property type="entry name" value="CONDENSIN COMPLEX SUBUNIT 1"/>
    <property type="match status" value="1"/>
</dbReference>
<evidence type="ECO:0000256" key="7">
    <source>
        <dbReference type="ARBA" id="ARBA00022490"/>
    </source>
</evidence>
<dbReference type="SUPFAM" id="SSF48371">
    <property type="entry name" value="ARM repeat"/>
    <property type="match status" value="1"/>
</dbReference>
<feature type="compositionally biased region" description="Basic residues" evidence="15">
    <location>
        <begin position="1333"/>
        <end position="1357"/>
    </location>
</feature>
<gene>
    <name evidence="18" type="ORF">CHS0354_017179</name>
</gene>
<evidence type="ECO:0000259" key="17">
    <source>
        <dbReference type="Pfam" id="PF12922"/>
    </source>
</evidence>
<name>A0AAE0T3L1_9BIVA</name>
<feature type="region of interest" description="Disordered" evidence="15">
    <location>
        <begin position="1329"/>
        <end position="1460"/>
    </location>
</feature>
<dbReference type="GO" id="GO:0042393">
    <property type="term" value="F:histone binding"/>
    <property type="evidence" value="ECO:0007669"/>
    <property type="project" value="TreeGrafter"/>
</dbReference>
<dbReference type="InterPro" id="IPR024324">
    <property type="entry name" value="Condensin_cplx_su1_N"/>
</dbReference>
<feature type="region of interest" description="Disordered" evidence="15">
    <location>
        <begin position="972"/>
        <end position="996"/>
    </location>
</feature>
<dbReference type="GO" id="GO:0000796">
    <property type="term" value="C:condensin complex"/>
    <property type="evidence" value="ECO:0007669"/>
    <property type="project" value="TreeGrafter"/>
</dbReference>
<dbReference type="Gene3D" id="1.25.10.10">
    <property type="entry name" value="Leucine-rich Repeat Variant"/>
    <property type="match status" value="2"/>
</dbReference>
<dbReference type="Proteomes" id="UP001195483">
    <property type="component" value="Unassembled WGS sequence"/>
</dbReference>
<comment type="function">
    <text evidence="14">Regulatory subunit of the condensin complex, a complex required for conversion of interphase chromatin into mitotic-like condense chromosomes. The condensin complex probably introduces positive supercoils into relaxed DNA in the presence of type I topoisomerases and converts nicked DNA into positive knotted forms in the presence of type II topoisomerases.</text>
</comment>
<feature type="compositionally biased region" description="Basic residues" evidence="15">
    <location>
        <begin position="1378"/>
        <end position="1387"/>
    </location>
</feature>
<dbReference type="PANTHER" id="PTHR14222">
    <property type="entry name" value="CONDENSIN"/>
    <property type="match status" value="1"/>
</dbReference>
<keyword evidence="10 14" id="KW-0498">Mitosis</keyword>
<evidence type="ECO:0000256" key="12">
    <source>
        <dbReference type="ARBA" id="ARBA00023242"/>
    </source>
</evidence>
<evidence type="ECO:0000313" key="19">
    <source>
        <dbReference type="Proteomes" id="UP001195483"/>
    </source>
</evidence>
<evidence type="ECO:0000256" key="8">
    <source>
        <dbReference type="ARBA" id="ARBA00022553"/>
    </source>
</evidence>
<protein>
    <recommendedName>
        <fullName evidence="5 14">Condensin complex subunit 1</fullName>
    </recommendedName>
</protein>
<dbReference type="GO" id="GO:0010032">
    <property type="term" value="P:meiotic chromosome condensation"/>
    <property type="evidence" value="ECO:0007669"/>
    <property type="project" value="TreeGrafter"/>
</dbReference>
<dbReference type="GO" id="GO:0005634">
    <property type="term" value="C:nucleus"/>
    <property type="evidence" value="ECO:0007669"/>
    <property type="project" value="UniProtKB-SubCell"/>
</dbReference>
<keyword evidence="9 14" id="KW-0132">Cell division</keyword>
<keyword evidence="7" id="KW-0963">Cytoplasm</keyword>
<dbReference type="InterPro" id="IPR026971">
    <property type="entry name" value="CND1/NCAPD3"/>
</dbReference>
<comment type="similarity">
    <text evidence="4 14">Belongs to the CND1 (condensin subunit 1) family.</text>
</comment>
<evidence type="ECO:0000256" key="5">
    <source>
        <dbReference type="ARBA" id="ARBA00016064"/>
    </source>
</evidence>
<evidence type="ECO:0000256" key="10">
    <source>
        <dbReference type="ARBA" id="ARBA00022776"/>
    </source>
</evidence>
<dbReference type="PIRSF" id="PIRSF017127">
    <property type="entry name" value="Condensin_D2"/>
    <property type="match status" value="1"/>
</dbReference>
<evidence type="ECO:0000256" key="3">
    <source>
        <dbReference type="ARBA" id="ARBA00004496"/>
    </source>
</evidence>
<dbReference type="GO" id="GO:0000779">
    <property type="term" value="C:condensed chromosome, centromeric region"/>
    <property type="evidence" value="ECO:0007669"/>
    <property type="project" value="TreeGrafter"/>
</dbReference>